<feature type="domain" description="Flavoprotein" evidence="1">
    <location>
        <begin position="8"/>
        <end position="140"/>
    </location>
</feature>
<sequence>MGSLAGRRIVLGVTGGVAAYKAVEVCRRLVDAGAHVAPVLTQGALHFVGRATFDALASEPVQTSLWDEPHPIPHTRLGQGADLVVVCPATARLLSDYRTGRSGDLLTATLLATRAPVIVCPAMHTEMWEQPSIQENVGVLASRGVTVVGPEDGRLAGGDVGAGRL</sequence>
<dbReference type="GO" id="GO:0015937">
    <property type="term" value="P:coenzyme A biosynthetic process"/>
    <property type="evidence" value="ECO:0007669"/>
    <property type="project" value="TreeGrafter"/>
</dbReference>
<evidence type="ECO:0000259" key="1">
    <source>
        <dbReference type="Pfam" id="PF02441"/>
    </source>
</evidence>
<dbReference type="GO" id="GO:0071513">
    <property type="term" value="C:phosphopantothenoylcysteine decarboxylase complex"/>
    <property type="evidence" value="ECO:0007669"/>
    <property type="project" value="TreeGrafter"/>
</dbReference>
<protein>
    <recommendedName>
        <fullName evidence="1">Flavoprotein domain-containing protein</fullName>
    </recommendedName>
</protein>
<dbReference type="Pfam" id="PF02441">
    <property type="entry name" value="Flavoprotein"/>
    <property type="match status" value="1"/>
</dbReference>
<dbReference type="InterPro" id="IPR003382">
    <property type="entry name" value="Flavoprotein"/>
</dbReference>
<dbReference type="GO" id="GO:0004633">
    <property type="term" value="F:phosphopantothenoylcysteine decarboxylase activity"/>
    <property type="evidence" value="ECO:0007669"/>
    <property type="project" value="TreeGrafter"/>
</dbReference>
<dbReference type="AlphaFoldDB" id="A0A381UZ44"/>
<dbReference type="SUPFAM" id="SSF52507">
    <property type="entry name" value="Homo-oligomeric flavin-containing Cys decarboxylases, HFCD"/>
    <property type="match status" value="1"/>
</dbReference>
<dbReference type="GO" id="GO:0010181">
    <property type="term" value="F:FMN binding"/>
    <property type="evidence" value="ECO:0007669"/>
    <property type="project" value="TreeGrafter"/>
</dbReference>
<gene>
    <name evidence="2" type="ORF">METZ01_LOCUS85491</name>
</gene>
<evidence type="ECO:0000313" key="2">
    <source>
        <dbReference type="EMBL" id="SVA32637.1"/>
    </source>
</evidence>
<dbReference type="Gene3D" id="3.40.50.1950">
    <property type="entry name" value="Flavin prenyltransferase-like"/>
    <property type="match status" value="1"/>
</dbReference>
<dbReference type="InterPro" id="IPR036551">
    <property type="entry name" value="Flavin_trans-like"/>
</dbReference>
<organism evidence="2">
    <name type="scientific">marine metagenome</name>
    <dbReference type="NCBI Taxonomy" id="408172"/>
    <lineage>
        <taxon>unclassified sequences</taxon>
        <taxon>metagenomes</taxon>
        <taxon>ecological metagenomes</taxon>
    </lineage>
</organism>
<feature type="non-terminal residue" evidence="2">
    <location>
        <position position="165"/>
    </location>
</feature>
<reference evidence="2" key="1">
    <citation type="submission" date="2018-05" db="EMBL/GenBank/DDBJ databases">
        <authorList>
            <person name="Lanie J.A."/>
            <person name="Ng W.-L."/>
            <person name="Kazmierczak K.M."/>
            <person name="Andrzejewski T.M."/>
            <person name="Davidsen T.M."/>
            <person name="Wayne K.J."/>
            <person name="Tettelin H."/>
            <person name="Glass J.I."/>
            <person name="Rusch D."/>
            <person name="Podicherti R."/>
            <person name="Tsui H.-C.T."/>
            <person name="Winkler M.E."/>
        </authorList>
    </citation>
    <scope>NUCLEOTIDE SEQUENCE</scope>
</reference>
<dbReference type="PANTHER" id="PTHR14359:SF6">
    <property type="entry name" value="PHOSPHOPANTOTHENOYLCYSTEINE DECARBOXYLASE"/>
    <property type="match status" value="1"/>
</dbReference>
<accession>A0A381UZ44</accession>
<proteinExistence type="predicted"/>
<dbReference type="PANTHER" id="PTHR14359">
    <property type="entry name" value="HOMO-OLIGOMERIC FLAVIN CONTAINING CYS DECARBOXYLASE FAMILY"/>
    <property type="match status" value="1"/>
</dbReference>
<dbReference type="EMBL" id="UINC01007315">
    <property type="protein sequence ID" value="SVA32637.1"/>
    <property type="molecule type" value="Genomic_DNA"/>
</dbReference>
<name>A0A381UZ44_9ZZZZ</name>